<reference evidence="1 2" key="1">
    <citation type="submission" date="2019-02" db="EMBL/GenBank/DDBJ databases">
        <title>Deep-cultivation of Planctomycetes and their phenomic and genomic characterization uncovers novel biology.</title>
        <authorList>
            <person name="Wiegand S."/>
            <person name="Jogler M."/>
            <person name="Boedeker C."/>
            <person name="Pinto D."/>
            <person name="Vollmers J."/>
            <person name="Rivas-Marin E."/>
            <person name="Kohn T."/>
            <person name="Peeters S.H."/>
            <person name="Heuer A."/>
            <person name="Rast P."/>
            <person name="Oberbeckmann S."/>
            <person name="Bunk B."/>
            <person name="Jeske O."/>
            <person name="Meyerdierks A."/>
            <person name="Storesund J.E."/>
            <person name="Kallscheuer N."/>
            <person name="Luecker S."/>
            <person name="Lage O.M."/>
            <person name="Pohl T."/>
            <person name="Merkel B.J."/>
            <person name="Hornburger P."/>
            <person name="Mueller R.-W."/>
            <person name="Bruemmer F."/>
            <person name="Labrenz M."/>
            <person name="Spormann A.M."/>
            <person name="Op den Camp H."/>
            <person name="Overmann J."/>
            <person name="Amann R."/>
            <person name="Jetten M.S.M."/>
            <person name="Mascher T."/>
            <person name="Medema M.H."/>
            <person name="Devos D.P."/>
            <person name="Kaster A.-K."/>
            <person name="Ovreas L."/>
            <person name="Rohde M."/>
            <person name="Galperin M.Y."/>
            <person name="Jogler C."/>
        </authorList>
    </citation>
    <scope>NUCLEOTIDE SEQUENCE [LARGE SCALE GENOMIC DNA]</scope>
    <source>
        <strain evidence="1 2">HG66A1</strain>
    </source>
</reference>
<dbReference type="GO" id="GO:0019941">
    <property type="term" value="P:modification-dependent protein catabolic process"/>
    <property type="evidence" value="ECO:0007669"/>
    <property type="project" value="InterPro"/>
</dbReference>
<dbReference type="InterPro" id="IPR004347">
    <property type="entry name" value="Pup_ligase/deamidase"/>
</dbReference>
<dbReference type="GO" id="GO:0070490">
    <property type="term" value="P:protein pupylation"/>
    <property type="evidence" value="ECO:0007669"/>
    <property type="project" value="TreeGrafter"/>
</dbReference>
<dbReference type="RefSeq" id="WP_197996725.1">
    <property type="nucleotide sequence ID" value="NZ_CP036266.1"/>
</dbReference>
<dbReference type="EMBL" id="CP036266">
    <property type="protein sequence ID" value="QDT22487.1"/>
    <property type="molecule type" value="Genomic_DNA"/>
</dbReference>
<dbReference type="GO" id="GO:0005524">
    <property type="term" value="F:ATP binding"/>
    <property type="evidence" value="ECO:0007669"/>
    <property type="project" value="TreeGrafter"/>
</dbReference>
<sequence length="467" mass="53262">MPQLDPQRFVLGTEIEYLTAVPDCQNQSQFMETIRKLFDEIKELVPTANCTDGVFTPYGRFYLDGTHLELAVAEADSPFSLVQMRNSGEMILKMACQRLAMKGTSLFLANCNHSGILSKNSPTWGTHGNILIEVPPQQLPHQMLPFLASHSYTGSGGRTVDTGQWVGSTRLLFLESEQGGATTTGRALHSYARNEHLTRDPVANGYRYHTLWQDACRSHFSQLLQSGITALVLKAVIDNPDSIRLLPERSGDSKFHKFWLQAARTMNVLISDEDSLHVDPYVIELQRLYLQLIDQYIAKYPDSPEWTRQVAAIWETTLNKMEQGDVDWLSVRLDPWIKHKQYSEFLKMKGASWADVTSDQYLTCELTALNQSYHNVSSENSLFDYMEERERIKHRVTNLVAPGEEAESYVPKVHTRAQTRARLLKQFQESRGLSADWDQVQNPEHCELFLLSDPYAVDEHRLVLPSH</sequence>
<gene>
    <name evidence="1" type="primary">pafA</name>
    <name evidence="1" type="ORF">HG66A1_42950</name>
</gene>
<evidence type="ECO:0000313" key="2">
    <source>
        <dbReference type="Proteomes" id="UP000320421"/>
    </source>
</evidence>
<name>A0A517PSY7_9PLAN</name>
<dbReference type="PANTHER" id="PTHR42307">
    <property type="entry name" value="PUP DEAMIDASE/DEPUPYLASE"/>
    <property type="match status" value="1"/>
</dbReference>
<dbReference type="Proteomes" id="UP000320421">
    <property type="component" value="Chromosome"/>
</dbReference>
<dbReference type="GO" id="GO:0016874">
    <property type="term" value="F:ligase activity"/>
    <property type="evidence" value="ECO:0007669"/>
    <property type="project" value="UniProtKB-KW"/>
</dbReference>
<keyword evidence="2" id="KW-1185">Reference proteome</keyword>
<dbReference type="AlphaFoldDB" id="A0A517PSY7"/>
<dbReference type="EC" id="6.3.2.-" evidence="1"/>
<accession>A0A517PSY7</accession>
<dbReference type="GO" id="GO:0010498">
    <property type="term" value="P:proteasomal protein catabolic process"/>
    <property type="evidence" value="ECO:0007669"/>
    <property type="project" value="InterPro"/>
</dbReference>
<proteinExistence type="predicted"/>
<dbReference type="Pfam" id="PF03136">
    <property type="entry name" value="Pup_ligase"/>
    <property type="match status" value="1"/>
</dbReference>
<keyword evidence="1" id="KW-0436">Ligase</keyword>
<protein>
    <submittedName>
        <fullName evidence="1">Pup--protein ligase</fullName>
        <ecNumber evidence="1">6.3.2.-</ecNumber>
    </submittedName>
</protein>
<evidence type="ECO:0000313" key="1">
    <source>
        <dbReference type="EMBL" id="QDT22487.1"/>
    </source>
</evidence>
<dbReference type="PANTHER" id="PTHR42307:SF2">
    <property type="entry name" value="PUP DEAMIDASE_DEPUPYLASE"/>
    <property type="match status" value="1"/>
</dbReference>
<organism evidence="1 2">
    <name type="scientific">Gimesia chilikensis</name>
    <dbReference type="NCBI Taxonomy" id="2605989"/>
    <lineage>
        <taxon>Bacteria</taxon>
        <taxon>Pseudomonadati</taxon>
        <taxon>Planctomycetota</taxon>
        <taxon>Planctomycetia</taxon>
        <taxon>Planctomycetales</taxon>
        <taxon>Planctomycetaceae</taxon>
        <taxon>Gimesia</taxon>
    </lineage>
</organism>